<accession>A0A2Z3YNV7</accession>
<dbReference type="STRING" id="1737425.GCA_900049755_01876"/>
<dbReference type="AlphaFoldDB" id="A0A2Z3YNV7"/>
<dbReference type="KEGG" id="cpre:Csp1_15140"/>
<organism evidence="1 2">
    <name type="scientific">Corynebacterium provencense</name>
    <dbReference type="NCBI Taxonomy" id="1737425"/>
    <lineage>
        <taxon>Bacteria</taxon>
        <taxon>Bacillati</taxon>
        <taxon>Actinomycetota</taxon>
        <taxon>Actinomycetes</taxon>
        <taxon>Mycobacteriales</taxon>
        <taxon>Corynebacteriaceae</taxon>
        <taxon>Corynebacterium</taxon>
    </lineage>
</organism>
<dbReference type="Proteomes" id="UP000247696">
    <property type="component" value="Chromosome"/>
</dbReference>
<evidence type="ECO:0000313" key="2">
    <source>
        <dbReference type="Proteomes" id="UP000247696"/>
    </source>
</evidence>
<evidence type="ECO:0000313" key="1">
    <source>
        <dbReference type="EMBL" id="AWT26302.1"/>
    </source>
</evidence>
<dbReference type="EMBL" id="CP024988">
    <property type="protein sequence ID" value="AWT26302.1"/>
    <property type="molecule type" value="Genomic_DNA"/>
</dbReference>
<name>A0A2Z3YNV7_9CORY</name>
<dbReference type="OrthoDB" id="4412550at2"/>
<gene>
    <name evidence="1" type="ORF">Csp1_15140</name>
</gene>
<sequence length="61" mass="6274">MAVTGPLPGEGQFDAEALTAEVDALLASDATGAQEAELLEKAHRIIADALEGQSGRTVRNP</sequence>
<keyword evidence="2" id="KW-1185">Reference proteome</keyword>
<protein>
    <submittedName>
        <fullName evidence="1">Uncharacterized protein</fullName>
    </submittedName>
</protein>
<reference evidence="2" key="1">
    <citation type="submission" date="2017-11" db="EMBL/GenBank/DDBJ databases">
        <title>Otitis media/interna in a cat caused by the recently described species Corynebacterium provencense.</title>
        <authorList>
            <person name="Kittl S."/>
            <person name="Brodard I."/>
            <person name="Rychener L."/>
            <person name="Jores J."/>
            <person name="Roosje P."/>
            <person name="Gobeli Brawand S."/>
        </authorList>
    </citation>
    <scope>NUCLEOTIDE SEQUENCE [LARGE SCALE GENOMIC DNA]</scope>
    <source>
        <strain evidence="2">17KM38</strain>
    </source>
</reference>
<proteinExistence type="predicted"/>
<dbReference type="RefSeq" id="WP_066587439.1">
    <property type="nucleotide sequence ID" value="NZ_CABKVS010000002.1"/>
</dbReference>